<dbReference type="GO" id="GO:0050661">
    <property type="term" value="F:NADP binding"/>
    <property type="evidence" value="ECO:0007669"/>
    <property type="project" value="InterPro"/>
</dbReference>
<feature type="binding site" evidence="4">
    <location>
        <position position="185"/>
    </location>
    <ligand>
        <name>substrate</name>
    </ligand>
</feature>
<evidence type="ECO:0000256" key="2">
    <source>
        <dbReference type="ARBA" id="ARBA00023235"/>
    </source>
</evidence>
<gene>
    <name evidence="6" type="primary">rfaD</name>
    <name evidence="4" type="synonym">hldD</name>
    <name evidence="6" type="ORF">HFQ13_14110</name>
</gene>
<feature type="domain" description="NAD-dependent epimerase/dehydratase" evidence="5">
    <location>
        <begin position="3"/>
        <end position="239"/>
    </location>
</feature>
<dbReference type="RefSeq" id="WP_215873236.1">
    <property type="nucleotide sequence ID" value="NZ_JAAXYO010000196.1"/>
</dbReference>
<comment type="similarity">
    <text evidence="4">Belongs to the NAD(P)-dependent epimerase/dehydratase family. HldD subfamily.</text>
</comment>
<name>A0AAE3CL68_9PROT</name>
<feature type="binding site" evidence="4">
    <location>
        <position position="38"/>
    </location>
    <ligand>
        <name>NADP(+)</name>
        <dbReference type="ChEBI" id="CHEBI:58349"/>
    </ligand>
</feature>
<protein>
    <recommendedName>
        <fullName evidence="4">ADP-L-glycero-D-manno-heptose-6-epimerase</fullName>
        <ecNumber evidence="4">5.1.3.20</ecNumber>
    </recommendedName>
    <alternativeName>
        <fullName evidence="4">ADP-L-glycero-beta-D-manno-heptose-6-epimerase</fullName>
        <shortName evidence="4">ADP-glyceromanno-heptose 6-epimerase</shortName>
        <shortName evidence="4">ADP-hep 6-epimerase</shortName>
        <shortName evidence="4">AGME</shortName>
    </alternativeName>
</protein>
<feature type="binding site" evidence="4">
    <location>
        <position position="178"/>
    </location>
    <ligand>
        <name>substrate</name>
    </ligand>
</feature>
<dbReference type="HAMAP" id="MF_01601">
    <property type="entry name" value="Heptose_epimerase"/>
    <property type="match status" value="1"/>
</dbReference>
<evidence type="ECO:0000256" key="4">
    <source>
        <dbReference type="HAMAP-Rule" id="MF_01601"/>
    </source>
</evidence>
<dbReference type="PANTHER" id="PTHR43103:SF3">
    <property type="entry name" value="ADP-L-GLYCERO-D-MANNO-HEPTOSE-6-EPIMERASE"/>
    <property type="match status" value="1"/>
</dbReference>
<dbReference type="CDD" id="cd05248">
    <property type="entry name" value="ADP_GME_SDR_e"/>
    <property type="match status" value="1"/>
</dbReference>
<evidence type="ECO:0000256" key="3">
    <source>
        <dbReference type="ARBA" id="ARBA00023277"/>
    </source>
</evidence>
<proteinExistence type="inferred from homology"/>
<evidence type="ECO:0000259" key="5">
    <source>
        <dbReference type="Pfam" id="PF01370"/>
    </source>
</evidence>
<feature type="binding site" evidence="4">
    <location>
        <position position="168"/>
    </location>
    <ligand>
        <name>NADP(+)</name>
        <dbReference type="ChEBI" id="CHEBI:58349"/>
    </ligand>
</feature>
<dbReference type="NCBIfam" id="TIGR02197">
    <property type="entry name" value="heptose_epim"/>
    <property type="match status" value="1"/>
</dbReference>
<comment type="cofactor">
    <cofactor evidence="4">
        <name>NADP(+)</name>
        <dbReference type="ChEBI" id="CHEBI:58349"/>
    </cofactor>
    <text evidence="4">Binds 1 NADP(+) per subunit.</text>
</comment>
<evidence type="ECO:0000313" key="6">
    <source>
        <dbReference type="EMBL" id="MBU2789320.1"/>
    </source>
</evidence>
<feature type="active site" description="Proton acceptor" evidence="4">
    <location>
        <position position="138"/>
    </location>
</feature>
<feature type="binding site" evidence="4">
    <location>
        <position position="176"/>
    </location>
    <ligand>
        <name>NADP(+)</name>
        <dbReference type="ChEBI" id="CHEBI:58349"/>
    </ligand>
</feature>
<feature type="binding site" evidence="4">
    <location>
        <begin position="199"/>
        <end position="202"/>
    </location>
    <ligand>
        <name>substrate</name>
    </ligand>
</feature>
<reference evidence="6" key="1">
    <citation type="journal article" date="2021" name="ISME J.">
        <title>Genomic evolution of the class Acidithiobacillia: deep-branching Proteobacteria living in extreme acidic conditions.</title>
        <authorList>
            <person name="Moya-Beltran A."/>
            <person name="Beard S."/>
            <person name="Rojas-Villalobos C."/>
            <person name="Issotta F."/>
            <person name="Gallardo Y."/>
            <person name="Ulloa R."/>
            <person name="Giaveno A."/>
            <person name="Degli Esposti M."/>
            <person name="Johnson D.B."/>
            <person name="Quatrini R."/>
        </authorList>
    </citation>
    <scope>NUCLEOTIDE SEQUENCE</scope>
    <source>
        <strain evidence="6">VAN18-1</strain>
    </source>
</reference>
<comment type="pathway">
    <text evidence="4">Nucleotide-sugar biosynthesis; ADP-L-glycero-beta-D-manno-heptose biosynthesis; ADP-L-glycero-beta-D-manno-heptose from D-glycero-beta-D-manno-heptose 7-phosphate: step 4/4.</text>
</comment>
<feature type="binding site" evidence="4">
    <location>
        <position position="142"/>
    </location>
    <ligand>
        <name>NADP(+)</name>
        <dbReference type="ChEBI" id="CHEBI:58349"/>
    </ligand>
</feature>
<dbReference type="EC" id="5.1.3.20" evidence="4"/>
<organism evidence="6 7">
    <name type="scientific">Igneacidithiobacillus copahuensis</name>
    <dbReference type="NCBI Taxonomy" id="2724909"/>
    <lineage>
        <taxon>Bacteria</taxon>
        <taxon>Pseudomonadati</taxon>
        <taxon>Pseudomonadota</taxon>
        <taxon>Acidithiobacillia</taxon>
        <taxon>Acidithiobacillales</taxon>
        <taxon>Acidithiobacillaceae</taxon>
        <taxon>Igneacidithiobacillus</taxon>
    </lineage>
</organism>
<dbReference type="Proteomes" id="UP001197378">
    <property type="component" value="Unassembled WGS sequence"/>
</dbReference>
<accession>A0AAE3CL68</accession>
<comment type="catalytic activity">
    <reaction evidence="4">
        <text>ADP-D-glycero-beta-D-manno-heptose = ADP-L-glycero-beta-D-manno-heptose</text>
        <dbReference type="Rhea" id="RHEA:17577"/>
        <dbReference type="ChEBI" id="CHEBI:59967"/>
        <dbReference type="ChEBI" id="CHEBI:61506"/>
        <dbReference type="EC" id="5.1.3.20"/>
    </reaction>
</comment>
<keyword evidence="3 4" id="KW-0119">Carbohydrate metabolism</keyword>
<keyword evidence="2 4" id="KW-0413">Isomerase</keyword>
<comment type="caution">
    <text evidence="4">Lacks conserved residue(s) required for the propagation of feature annotation.</text>
</comment>
<dbReference type="Pfam" id="PF01370">
    <property type="entry name" value="Epimerase"/>
    <property type="match status" value="1"/>
</dbReference>
<comment type="caution">
    <text evidence="6">The sequence shown here is derived from an EMBL/GenBank/DDBJ whole genome shotgun (WGS) entry which is preliminary data.</text>
</comment>
<evidence type="ECO:0000256" key="1">
    <source>
        <dbReference type="ARBA" id="ARBA00022857"/>
    </source>
</evidence>
<dbReference type="GO" id="GO:0008712">
    <property type="term" value="F:ADP-glyceromanno-heptose 6-epimerase activity"/>
    <property type="evidence" value="ECO:0007669"/>
    <property type="project" value="UniProtKB-UniRule"/>
</dbReference>
<dbReference type="PANTHER" id="PTHR43103">
    <property type="entry name" value="NUCLEOSIDE-DIPHOSPHATE-SUGAR EPIMERASE"/>
    <property type="match status" value="1"/>
</dbReference>
<comment type="subunit">
    <text evidence="4">Homopentamer.</text>
</comment>
<feature type="binding site" evidence="4">
    <location>
        <begin position="10"/>
        <end position="11"/>
    </location>
    <ligand>
        <name>NADP(+)</name>
        <dbReference type="ChEBI" id="CHEBI:58349"/>
    </ligand>
</feature>
<dbReference type="GO" id="GO:0005975">
    <property type="term" value="P:carbohydrate metabolic process"/>
    <property type="evidence" value="ECO:0007669"/>
    <property type="project" value="UniProtKB-UniRule"/>
</dbReference>
<sequence length="328" mass="37221">MYIVTGGAGFIGANLVHALNQRGISDILVSDHLQRADKFRNLADLDIRDYFEAEAFLPELLAGRLGKIDAIFHQGACSDTMASDGRYVMDNNYAHSKALFHWCQENRVPFLYASSASVYGMTGRFREERAAEDPLNIYAFSKFQFDQYLRAQWHALQAPVHGFRFFNVYGPREFHKGRMASVALHFSRQYRQEGRVRLFAGSAGYADGEQRRDFIHVDDVVAVHFHFLEHPNSGIYNVGTGRAQSFNDVALAVIQTIDAETGKAPRSLVELQQQGMITYMPMPEALHGKYQSYTQADIETLRAAGYTAPFLDVEAGVRRYQAWLRERE</sequence>
<feature type="binding site" evidence="4">
    <location>
        <position position="290"/>
    </location>
    <ligand>
        <name>substrate</name>
    </ligand>
</feature>
<dbReference type="InterPro" id="IPR001509">
    <property type="entry name" value="Epimerase_deHydtase"/>
</dbReference>
<feature type="binding site" evidence="4">
    <location>
        <begin position="74"/>
        <end position="78"/>
    </location>
    <ligand>
        <name>NADP(+)</name>
        <dbReference type="ChEBI" id="CHEBI:58349"/>
    </ligand>
</feature>
<dbReference type="Gene3D" id="3.40.50.720">
    <property type="entry name" value="NAD(P)-binding Rossmann-like Domain"/>
    <property type="match status" value="1"/>
</dbReference>
<feature type="active site" description="Proton acceptor" evidence="4">
    <location>
        <position position="176"/>
    </location>
</feature>
<dbReference type="AlphaFoldDB" id="A0AAE3CL68"/>
<dbReference type="EMBL" id="JAAXYO010000196">
    <property type="protein sequence ID" value="MBU2789320.1"/>
    <property type="molecule type" value="Genomic_DNA"/>
</dbReference>
<keyword evidence="1 4" id="KW-0521">NADP</keyword>
<comment type="function">
    <text evidence="4">Catalyzes the interconversion between ADP-D-glycero-beta-D-manno-heptose and ADP-L-glycero-beta-D-manno-heptose via an epimerization at carbon 6 of the heptose.</text>
</comment>
<feature type="binding site" evidence="4">
    <location>
        <position position="212"/>
    </location>
    <ligand>
        <name>substrate</name>
    </ligand>
</feature>
<comment type="domain">
    <text evidence="4">Contains a large N-terminal NADP-binding domain, and a smaller C-terminal substrate-binding domain.</text>
</comment>
<keyword evidence="7" id="KW-1185">Reference proteome</keyword>
<dbReference type="InterPro" id="IPR011912">
    <property type="entry name" value="Heptose_epim"/>
</dbReference>
<dbReference type="InterPro" id="IPR036291">
    <property type="entry name" value="NAD(P)-bd_dom_sf"/>
</dbReference>
<evidence type="ECO:0000313" key="7">
    <source>
        <dbReference type="Proteomes" id="UP001197378"/>
    </source>
</evidence>
<feature type="binding site" evidence="4">
    <location>
        <begin position="31"/>
        <end position="32"/>
    </location>
    <ligand>
        <name>NADP(+)</name>
        <dbReference type="ChEBI" id="CHEBI:58349"/>
    </ligand>
</feature>
<feature type="binding site" evidence="4">
    <location>
        <position position="167"/>
    </location>
    <ligand>
        <name>substrate</name>
    </ligand>
</feature>
<feature type="binding site" evidence="4">
    <location>
        <position position="91"/>
    </location>
    <ligand>
        <name>NADP(+)</name>
        <dbReference type="ChEBI" id="CHEBI:58349"/>
    </ligand>
</feature>
<dbReference type="SUPFAM" id="SSF51735">
    <property type="entry name" value="NAD(P)-binding Rossmann-fold domains"/>
    <property type="match status" value="1"/>
</dbReference>
<dbReference type="Gene3D" id="3.90.25.10">
    <property type="entry name" value="UDP-galactose 4-epimerase, domain 1"/>
    <property type="match status" value="1"/>
</dbReference>